<organism evidence="1 2">
    <name type="scientific">Mycoplasma todarodis</name>
    <dbReference type="NCBI Taxonomy" id="1937191"/>
    <lineage>
        <taxon>Bacteria</taxon>
        <taxon>Bacillati</taxon>
        <taxon>Mycoplasmatota</taxon>
        <taxon>Mollicutes</taxon>
        <taxon>Mycoplasmataceae</taxon>
        <taxon>Mycoplasma</taxon>
    </lineage>
</organism>
<dbReference type="PROSITE" id="PS51482">
    <property type="entry name" value="DEGV"/>
    <property type="match status" value="1"/>
</dbReference>
<name>A0A4R0XPT5_9MOLU</name>
<gene>
    <name evidence="1" type="ORF">C4B25_01110</name>
</gene>
<evidence type="ECO:0000313" key="1">
    <source>
        <dbReference type="EMBL" id="TCG11562.1"/>
    </source>
</evidence>
<proteinExistence type="predicted"/>
<evidence type="ECO:0000313" key="2">
    <source>
        <dbReference type="Proteomes" id="UP000291072"/>
    </source>
</evidence>
<dbReference type="AlphaFoldDB" id="A0A4R0XPT5"/>
<accession>A0A4R0XPT5</accession>
<dbReference type="RefSeq" id="WP_131613224.1">
    <property type="nucleotide sequence ID" value="NZ_PSZP01000005.1"/>
</dbReference>
<dbReference type="InterPro" id="IPR003797">
    <property type="entry name" value="DegV"/>
</dbReference>
<comment type="caution">
    <text evidence="1">The sequence shown here is derived from an EMBL/GenBank/DDBJ whole genome shotgun (WGS) entry which is preliminary data.</text>
</comment>
<dbReference type="EMBL" id="PSZP01000005">
    <property type="protein sequence ID" value="TCG11562.1"/>
    <property type="molecule type" value="Genomic_DNA"/>
</dbReference>
<sequence>MKILVDSSVVQEEQWFTSFPVFINGKEDTNNKELIREIISNKDNKTAYLSFEKLKEEYIKDDNQKTIIFTIPKSMSGQWNTYTNQNNSENILIVEGTAFFTNKDDVKDIINNGNSLKEIETRIKELNDKVEMTGVVLNAKTLNLKGRVHSLIAMLIKTSNVKIKMKWKGGQWVKEKVSLNGTSLVKNVIKEKKVANIIYSNIDESYAGKIITKIKNSFPELIINKQCMTNSMLAHSGQDFIVIY</sequence>
<protein>
    <submittedName>
        <fullName evidence="1">Uncharacterized protein</fullName>
    </submittedName>
</protein>
<dbReference type="Proteomes" id="UP000291072">
    <property type="component" value="Unassembled WGS sequence"/>
</dbReference>
<dbReference type="Pfam" id="PF02645">
    <property type="entry name" value="DegV"/>
    <property type="match status" value="1"/>
</dbReference>
<reference evidence="1 2" key="1">
    <citation type="submission" date="2018-02" db="EMBL/GenBank/DDBJ databases">
        <title>Mycoplasma marinum and Mycoplasma todarodis sp. nov., moderately halophilic and psychrotolerant mycoplasmas isolated from cephalopods.</title>
        <authorList>
            <person name="Viver T."/>
        </authorList>
    </citation>
    <scope>NUCLEOTIDE SEQUENCE [LARGE SCALE GENOMIC DNA]</scope>
    <source>
        <strain evidence="1 2">5H</strain>
    </source>
</reference>
<keyword evidence="2" id="KW-1185">Reference proteome</keyword>
<dbReference type="SUPFAM" id="SSF82549">
    <property type="entry name" value="DAK1/DegV-like"/>
    <property type="match status" value="1"/>
</dbReference>